<name>E4RLW8_HALHG</name>
<reference evidence="1 2" key="1">
    <citation type="submission" date="2010-11" db="EMBL/GenBank/DDBJ databases">
        <title>Complete sequence of Halanaerobium sp. sapolanicus.</title>
        <authorList>
            <consortium name="US DOE Joint Genome Institute"/>
            <person name="Lucas S."/>
            <person name="Copeland A."/>
            <person name="Lapidus A."/>
            <person name="Cheng J.-F."/>
            <person name="Bruce D."/>
            <person name="Goodwin L."/>
            <person name="Pitluck S."/>
            <person name="Davenport K."/>
            <person name="Detter J.C."/>
            <person name="Han C."/>
            <person name="Tapia R."/>
            <person name="Land M."/>
            <person name="Hauser L."/>
            <person name="Jeffries C."/>
            <person name="Kyrpides N."/>
            <person name="Ivanova N."/>
            <person name="Mikhailova N."/>
            <person name="Begemann M.B."/>
            <person name="Mormile M.R."/>
            <person name="Wall J.D."/>
            <person name="Elias D.A."/>
            <person name="Woyke T."/>
        </authorList>
    </citation>
    <scope>NUCLEOTIDE SEQUENCE [LARGE SCALE GENOMIC DNA]</scope>
    <source>
        <strain evidence="2">sapolanicus</strain>
    </source>
</reference>
<evidence type="ECO:0000313" key="2">
    <source>
        <dbReference type="Proteomes" id="UP000007434"/>
    </source>
</evidence>
<dbReference type="KEGG" id="has:Halsa_0589"/>
<organism evidence="1 2">
    <name type="scientific">Halanaerobium hydrogeniformans</name>
    <name type="common">Halanaerobium sp. (strain sapolanicus)</name>
    <dbReference type="NCBI Taxonomy" id="656519"/>
    <lineage>
        <taxon>Bacteria</taxon>
        <taxon>Bacillati</taxon>
        <taxon>Bacillota</taxon>
        <taxon>Clostridia</taxon>
        <taxon>Halanaerobiales</taxon>
        <taxon>Halanaerobiaceae</taxon>
        <taxon>Halanaerobium</taxon>
    </lineage>
</organism>
<dbReference type="AlphaFoldDB" id="E4RLW8"/>
<dbReference type="HOGENOM" id="CLU_3252380_0_0_9"/>
<proteinExistence type="predicted"/>
<protein>
    <submittedName>
        <fullName evidence="1">Uncharacterized protein</fullName>
    </submittedName>
</protein>
<dbReference type="RefSeq" id="WP_013405149.1">
    <property type="nucleotide sequence ID" value="NC_014654.1"/>
</dbReference>
<dbReference type="EMBL" id="CP002304">
    <property type="protein sequence ID" value="ADQ14051.1"/>
    <property type="molecule type" value="Genomic_DNA"/>
</dbReference>
<sequence>MYKDNYKKLKAAINKLKSKYDFKGLYHFTDFKNLKSIIETEC</sequence>
<dbReference type="Proteomes" id="UP000007434">
    <property type="component" value="Chromosome"/>
</dbReference>
<accession>E4RLW8</accession>
<keyword evidence="2" id="KW-1185">Reference proteome</keyword>
<evidence type="ECO:0000313" key="1">
    <source>
        <dbReference type="EMBL" id="ADQ14051.1"/>
    </source>
</evidence>
<gene>
    <name evidence="1" type="ordered locus">Halsa_0589</name>
</gene>
<reference evidence="1 2" key="2">
    <citation type="journal article" date="2011" name="J. Bacteriol.">
        <title>Complete Genome Sequence of the Haloalkaliphilic, Hydrogen Producing Halanaerobium hydrogenoformans.</title>
        <authorList>
            <person name="Brown S.D."/>
            <person name="Begemann M.B."/>
            <person name="Mormile M.R."/>
            <person name="Wall J.D."/>
            <person name="Han C.S."/>
            <person name="Goodwin L.A."/>
            <person name="Pitluck S."/>
            <person name="Land M.L."/>
            <person name="Hauser L.J."/>
            <person name="Elias D.A."/>
        </authorList>
    </citation>
    <scope>NUCLEOTIDE SEQUENCE [LARGE SCALE GENOMIC DNA]</scope>
    <source>
        <strain evidence="2">sapolanicus</strain>
    </source>
</reference>